<dbReference type="EMBL" id="FRAC01000009">
    <property type="protein sequence ID" value="SHK14748.1"/>
    <property type="molecule type" value="Genomic_DNA"/>
</dbReference>
<dbReference type="STRING" id="1121322.SAMN02745136_01851"/>
<proteinExistence type="predicted"/>
<dbReference type="Proteomes" id="UP000184386">
    <property type="component" value="Unassembled WGS sequence"/>
</dbReference>
<reference evidence="1 2" key="1">
    <citation type="submission" date="2016-11" db="EMBL/GenBank/DDBJ databases">
        <authorList>
            <person name="Jaros S."/>
            <person name="Januszkiewicz K."/>
            <person name="Wedrychowicz H."/>
        </authorList>
    </citation>
    <scope>NUCLEOTIDE SEQUENCE [LARGE SCALE GENOMIC DNA]</scope>
    <source>
        <strain evidence="1 2">DSM 15929</strain>
    </source>
</reference>
<protein>
    <submittedName>
        <fullName evidence="1">Uncharacterized protein</fullName>
    </submittedName>
</protein>
<gene>
    <name evidence="1" type="ORF">SAMN02745136_01851</name>
</gene>
<organism evidence="1 2">
    <name type="scientific">Anaerocolumna jejuensis DSM 15929</name>
    <dbReference type="NCBI Taxonomy" id="1121322"/>
    <lineage>
        <taxon>Bacteria</taxon>
        <taxon>Bacillati</taxon>
        <taxon>Bacillota</taxon>
        <taxon>Clostridia</taxon>
        <taxon>Lachnospirales</taxon>
        <taxon>Lachnospiraceae</taxon>
        <taxon>Anaerocolumna</taxon>
    </lineage>
</organism>
<name>A0A1M6Q3M7_9FIRM</name>
<evidence type="ECO:0000313" key="2">
    <source>
        <dbReference type="Proteomes" id="UP000184386"/>
    </source>
</evidence>
<sequence length="57" mass="6710">MSVQPLNFYTGLILMIKYHIIGAKVWRRSYSSLVKGLDRKVMGNYSIEEIWYGRKKA</sequence>
<dbReference type="AlphaFoldDB" id="A0A1M6Q3M7"/>
<evidence type="ECO:0000313" key="1">
    <source>
        <dbReference type="EMBL" id="SHK14748.1"/>
    </source>
</evidence>
<keyword evidence="2" id="KW-1185">Reference proteome</keyword>
<accession>A0A1M6Q3M7</accession>